<comment type="caution">
    <text evidence="7">The sequence shown here is derived from an EMBL/GenBank/DDBJ whole genome shotgun (WGS) entry which is preliminary data.</text>
</comment>
<dbReference type="AlphaFoldDB" id="A0A2S4LZ82"/>
<proteinExistence type="inferred from homology"/>
<evidence type="ECO:0000256" key="2">
    <source>
        <dbReference type="ARBA" id="ARBA00023015"/>
    </source>
</evidence>
<feature type="domain" description="HTH lysR-type" evidence="6">
    <location>
        <begin position="10"/>
        <end position="65"/>
    </location>
</feature>
<dbReference type="PANTHER" id="PTHR30537">
    <property type="entry name" value="HTH-TYPE TRANSCRIPTIONAL REGULATOR"/>
    <property type="match status" value="1"/>
</dbReference>
<gene>
    <name evidence="7" type="ORF">B0G62_11792</name>
</gene>
<organism evidence="7 8">
    <name type="scientific">Paraburkholderia eburnea</name>
    <dbReference type="NCBI Taxonomy" id="1189126"/>
    <lineage>
        <taxon>Bacteria</taxon>
        <taxon>Pseudomonadati</taxon>
        <taxon>Pseudomonadota</taxon>
        <taxon>Betaproteobacteria</taxon>
        <taxon>Burkholderiales</taxon>
        <taxon>Burkholderiaceae</taxon>
        <taxon>Paraburkholderia</taxon>
    </lineage>
</organism>
<evidence type="ECO:0000256" key="4">
    <source>
        <dbReference type="ARBA" id="ARBA00023163"/>
    </source>
</evidence>
<keyword evidence="2" id="KW-0805">Transcription regulation</keyword>
<dbReference type="RefSeq" id="WP_103706738.1">
    <property type="nucleotide sequence ID" value="NZ_PQGA01000017.1"/>
</dbReference>
<dbReference type="InterPro" id="IPR005119">
    <property type="entry name" value="LysR_subst-bd"/>
</dbReference>
<dbReference type="Pfam" id="PF03466">
    <property type="entry name" value="LysR_substrate"/>
    <property type="match status" value="1"/>
</dbReference>
<evidence type="ECO:0000256" key="1">
    <source>
        <dbReference type="ARBA" id="ARBA00009437"/>
    </source>
</evidence>
<dbReference type="GO" id="GO:0006351">
    <property type="term" value="P:DNA-templated transcription"/>
    <property type="evidence" value="ECO:0007669"/>
    <property type="project" value="TreeGrafter"/>
</dbReference>
<evidence type="ECO:0000259" key="6">
    <source>
        <dbReference type="PROSITE" id="PS50931"/>
    </source>
</evidence>
<feature type="region of interest" description="Disordered" evidence="5">
    <location>
        <begin position="321"/>
        <end position="342"/>
    </location>
</feature>
<evidence type="ECO:0000313" key="8">
    <source>
        <dbReference type="Proteomes" id="UP000237381"/>
    </source>
</evidence>
<dbReference type="GO" id="GO:0043565">
    <property type="term" value="F:sequence-specific DNA binding"/>
    <property type="evidence" value="ECO:0007669"/>
    <property type="project" value="TreeGrafter"/>
</dbReference>
<dbReference type="GO" id="GO:0003700">
    <property type="term" value="F:DNA-binding transcription factor activity"/>
    <property type="evidence" value="ECO:0007669"/>
    <property type="project" value="InterPro"/>
</dbReference>
<dbReference type="InterPro" id="IPR036390">
    <property type="entry name" value="WH_DNA-bd_sf"/>
</dbReference>
<dbReference type="OrthoDB" id="9786526at2"/>
<evidence type="ECO:0000313" key="7">
    <source>
        <dbReference type="EMBL" id="POR47717.1"/>
    </source>
</evidence>
<dbReference type="InterPro" id="IPR036388">
    <property type="entry name" value="WH-like_DNA-bd_sf"/>
</dbReference>
<keyword evidence="4" id="KW-0804">Transcription</keyword>
<dbReference type="Pfam" id="PF00126">
    <property type="entry name" value="HTH_1"/>
    <property type="match status" value="1"/>
</dbReference>
<keyword evidence="3 7" id="KW-0238">DNA-binding</keyword>
<name>A0A2S4LZ82_9BURK</name>
<dbReference type="SUPFAM" id="SSF46785">
    <property type="entry name" value="Winged helix' DNA-binding domain"/>
    <property type="match status" value="1"/>
</dbReference>
<dbReference type="PROSITE" id="PS50931">
    <property type="entry name" value="HTH_LYSR"/>
    <property type="match status" value="1"/>
</dbReference>
<protein>
    <submittedName>
        <fullName evidence="7">DNA-binding transcriptional LysR family regulator</fullName>
    </submittedName>
</protein>
<dbReference type="Proteomes" id="UP000237381">
    <property type="component" value="Unassembled WGS sequence"/>
</dbReference>
<dbReference type="CDD" id="cd08422">
    <property type="entry name" value="PBP2_CrgA_like"/>
    <property type="match status" value="1"/>
</dbReference>
<dbReference type="Gene3D" id="3.40.190.290">
    <property type="match status" value="1"/>
</dbReference>
<dbReference type="EMBL" id="PQGA01000017">
    <property type="protein sequence ID" value="POR47717.1"/>
    <property type="molecule type" value="Genomic_DNA"/>
</dbReference>
<keyword evidence="8" id="KW-1185">Reference proteome</keyword>
<evidence type="ECO:0000256" key="3">
    <source>
        <dbReference type="ARBA" id="ARBA00023125"/>
    </source>
</evidence>
<dbReference type="PANTHER" id="PTHR30537:SF5">
    <property type="entry name" value="HTH-TYPE TRANSCRIPTIONAL ACTIVATOR TTDR-RELATED"/>
    <property type="match status" value="1"/>
</dbReference>
<reference evidence="7 8" key="1">
    <citation type="submission" date="2018-01" db="EMBL/GenBank/DDBJ databases">
        <title>Genomic Encyclopedia of Type Strains, Phase III (KMG-III): the genomes of soil and plant-associated and newly described type strains.</title>
        <authorList>
            <person name="Whitman W."/>
        </authorList>
    </citation>
    <scope>NUCLEOTIDE SEQUENCE [LARGE SCALE GENOMIC DNA]</scope>
    <source>
        <strain evidence="7 8">JCM 18070</strain>
    </source>
</reference>
<feature type="compositionally biased region" description="Polar residues" evidence="5">
    <location>
        <begin position="331"/>
        <end position="342"/>
    </location>
</feature>
<sequence>MRKNLEYGLLHAMNAFVRVVDAGSFTGAAEHMALTTAQISRLVSELENRLQTKLLQRTTRRLALTSAGERYANQCRTILDLVSEAESEASGATIQPSGRLRVLCMASFGDRYVVPLVTRYCALYPAVTVEYGVSQYVPDLLAEGVDVSVYLTRRLPDSSLVAQRLGAVHGLLCASPAYLAQHGAPKSVADLAGHACLRLINPSTTPHWELTDGRTTHAFEPAGPLIGDRPEAVLQAACGGLGIALLPGFAALDALERGELVHVLPQWRSPEVDVYVLMPSRKFLEAKTRAWIELLKAELPPVLERDAAWIEANARHIEDVKPLKSKRRANRSGTSSTRRPKL</sequence>
<accession>A0A2S4LZ82</accession>
<dbReference type="InterPro" id="IPR058163">
    <property type="entry name" value="LysR-type_TF_proteobact-type"/>
</dbReference>
<comment type="similarity">
    <text evidence="1">Belongs to the LysR transcriptional regulatory family.</text>
</comment>
<dbReference type="FunFam" id="1.10.10.10:FF:000001">
    <property type="entry name" value="LysR family transcriptional regulator"/>
    <property type="match status" value="1"/>
</dbReference>
<dbReference type="SUPFAM" id="SSF53850">
    <property type="entry name" value="Periplasmic binding protein-like II"/>
    <property type="match status" value="1"/>
</dbReference>
<dbReference type="Gene3D" id="1.10.10.10">
    <property type="entry name" value="Winged helix-like DNA-binding domain superfamily/Winged helix DNA-binding domain"/>
    <property type="match status" value="1"/>
</dbReference>
<evidence type="ECO:0000256" key="5">
    <source>
        <dbReference type="SAM" id="MobiDB-lite"/>
    </source>
</evidence>
<dbReference type="InterPro" id="IPR000847">
    <property type="entry name" value="LysR_HTH_N"/>
</dbReference>